<keyword evidence="1" id="KW-0863">Zinc-finger</keyword>
<dbReference type="InterPro" id="IPR001878">
    <property type="entry name" value="Znf_CCHC"/>
</dbReference>
<dbReference type="GO" id="GO:0003676">
    <property type="term" value="F:nucleic acid binding"/>
    <property type="evidence" value="ECO:0007669"/>
    <property type="project" value="InterPro"/>
</dbReference>
<protein>
    <recommendedName>
        <fullName evidence="3">CCHC-type domain-containing protein</fullName>
    </recommendedName>
</protein>
<proteinExistence type="predicted"/>
<keyword evidence="5" id="KW-1185">Reference proteome</keyword>
<feature type="domain" description="CCHC-type" evidence="3">
    <location>
        <begin position="181"/>
        <end position="195"/>
    </location>
</feature>
<feature type="compositionally biased region" description="Basic and acidic residues" evidence="2">
    <location>
        <begin position="141"/>
        <end position="161"/>
    </location>
</feature>
<dbReference type="GO" id="GO:0008270">
    <property type="term" value="F:zinc ion binding"/>
    <property type="evidence" value="ECO:0007669"/>
    <property type="project" value="UniProtKB-KW"/>
</dbReference>
<dbReference type="AlphaFoldDB" id="A0A913ZCX8"/>
<evidence type="ECO:0000313" key="5">
    <source>
        <dbReference type="Proteomes" id="UP000887568"/>
    </source>
</evidence>
<dbReference type="Gene3D" id="4.10.60.10">
    <property type="entry name" value="Zinc finger, CCHC-type"/>
    <property type="match status" value="1"/>
</dbReference>
<evidence type="ECO:0000256" key="1">
    <source>
        <dbReference type="PROSITE-ProRule" id="PRU00047"/>
    </source>
</evidence>
<evidence type="ECO:0000256" key="2">
    <source>
        <dbReference type="SAM" id="MobiDB-lite"/>
    </source>
</evidence>
<dbReference type="RefSeq" id="XP_038049633.1">
    <property type="nucleotide sequence ID" value="XM_038193705.1"/>
</dbReference>
<feature type="region of interest" description="Disordered" evidence="2">
    <location>
        <begin position="141"/>
        <end position="168"/>
    </location>
</feature>
<keyword evidence="1" id="KW-0479">Metal-binding</keyword>
<evidence type="ECO:0000313" key="4">
    <source>
        <dbReference type="EnsemblMetazoa" id="XP_038049633.1"/>
    </source>
</evidence>
<dbReference type="SUPFAM" id="SSF57756">
    <property type="entry name" value="Retrovirus zinc finger-like domains"/>
    <property type="match status" value="1"/>
</dbReference>
<name>A0A913ZCX8_PATMI</name>
<dbReference type="GeneID" id="119723154"/>
<dbReference type="Pfam" id="PF00098">
    <property type="entry name" value="zf-CCHC"/>
    <property type="match status" value="1"/>
</dbReference>
<dbReference type="SMART" id="SM00343">
    <property type="entry name" value="ZnF_C2HC"/>
    <property type="match status" value="1"/>
</dbReference>
<dbReference type="EnsemblMetazoa" id="XM_038193705.1">
    <property type="protein sequence ID" value="XP_038049633.1"/>
    <property type="gene ID" value="LOC119723154"/>
</dbReference>
<keyword evidence="1" id="KW-0862">Zinc</keyword>
<accession>A0A913ZCX8</accession>
<reference evidence="4" key="1">
    <citation type="submission" date="2022-11" db="UniProtKB">
        <authorList>
            <consortium name="EnsemblMetazoa"/>
        </authorList>
    </citation>
    <scope>IDENTIFICATION</scope>
</reference>
<dbReference type="InterPro" id="IPR036875">
    <property type="entry name" value="Znf_CCHC_sf"/>
</dbReference>
<organism evidence="4 5">
    <name type="scientific">Patiria miniata</name>
    <name type="common">Bat star</name>
    <name type="synonym">Asterina miniata</name>
    <dbReference type="NCBI Taxonomy" id="46514"/>
    <lineage>
        <taxon>Eukaryota</taxon>
        <taxon>Metazoa</taxon>
        <taxon>Echinodermata</taxon>
        <taxon>Eleutherozoa</taxon>
        <taxon>Asterozoa</taxon>
        <taxon>Asteroidea</taxon>
        <taxon>Valvatacea</taxon>
        <taxon>Valvatida</taxon>
        <taxon>Asterinidae</taxon>
        <taxon>Patiria</taxon>
    </lineage>
</organism>
<dbReference type="PROSITE" id="PS50158">
    <property type="entry name" value="ZF_CCHC"/>
    <property type="match status" value="1"/>
</dbReference>
<dbReference type="OrthoDB" id="10066651at2759"/>
<evidence type="ECO:0000259" key="3">
    <source>
        <dbReference type="PROSITE" id="PS50158"/>
    </source>
</evidence>
<dbReference type="Proteomes" id="UP000887568">
    <property type="component" value="Unplaced"/>
</dbReference>
<sequence>MSTKETLNTEALFEKFQSYFDQKFDSISNHSKNDNASILELRNKIEAQDLKRSGNSAQYEFCGKIQILTNKIKLSLLAKDDLTSAIEAIQELEEITADRKQKIQIADSSKAGWITVQHLEKGTGKNQFPEKQKRILAAEESTLKELENRKRQKKTTTDRQHKGSLSSANHSLFRGLPNDFCYICKAPGHWARECPLHRRQHIPFGSRARANPLSSTYTNYYSSVPWQIPPIHQSLPLISPAAHTAVIPAKSSSGASTSIGAFSSCHTDTRQIRRRITDSFTT</sequence>